<dbReference type="GO" id="GO:0003677">
    <property type="term" value="F:DNA binding"/>
    <property type="evidence" value="ECO:0007669"/>
    <property type="project" value="InterPro"/>
</dbReference>
<dbReference type="InterPro" id="IPR016032">
    <property type="entry name" value="Sig_transdc_resp-reg_C-effctor"/>
</dbReference>
<gene>
    <name evidence="3" type="ORF">KBB96_07035</name>
</gene>
<keyword evidence="4" id="KW-1185">Reference proteome</keyword>
<organism evidence="3 4">
    <name type="scientific">Luteolibacter ambystomatis</name>
    <dbReference type="NCBI Taxonomy" id="2824561"/>
    <lineage>
        <taxon>Bacteria</taxon>
        <taxon>Pseudomonadati</taxon>
        <taxon>Verrucomicrobiota</taxon>
        <taxon>Verrucomicrobiia</taxon>
        <taxon>Verrucomicrobiales</taxon>
        <taxon>Verrucomicrobiaceae</taxon>
        <taxon>Luteolibacter</taxon>
    </lineage>
</organism>
<name>A0A975J252_9BACT</name>
<protein>
    <recommendedName>
        <fullName evidence="2">HTH luxR-type domain-containing protein</fullName>
    </recommendedName>
</protein>
<dbReference type="SMART" id="SM00421">
    <property type="entry name" value="HTH_LUXR"/>
    <property type="match status" value="1"/>
</dbReference>
<reference evidence="3" key="1">
    <citation type="submission" date="2021-04" db="EMBL/GenBank/DDBJ databases">
        <title>Luteolibacter sp. 32A isolated from the skin of an Anderson's salamander (Ambystoma andersonii).</title>
        <authorList>
            <person name="Spergser J."/>
            <person name="Busse H.-J."/>
        </authorList>
    </citation>
    <scope>NUCLEOTIDE SEQUENCE</scope>
    <source>
        <strain evidence="3">32A</strain>
    </source>
</reference>
<dbReference type="SUPFAM" id="SSF46894">
    <property type="entry name" value="C-terminal effector domain of the bipartite response regulators"/>
    <property type="match status" value="1"/>
</dbReference>
<evidence type="ECO:0000313" key="4">
    <source>
        <dbReference type="Proteomes" id="UP000676169"/>
    </source>
</evidence>
<dbReference type="InterPro" id="IPR000792">
    <property type="entry name" value="Tscrpt_reg_LuxR_C"/>
</dbReference>
<feature type="region of interest" description="Disordered" evidence="1">
    <location>
        <begin position="111"/>
        <end position="131"/>
    </location>
</feature>
<dbReference type="GO" id="GO:0006355">
    <property type="term" value="P:regulation of DNA-templated transcription"/>
    <property type="evidence" value="ECO:0007669"/>
    <property type="project" value="InterPro"/>
</dbReference>
<accession>A0A975J252</accession>
<feature type="domain" description="HTH luxR-type" evidence="2">
    <location>
        <begin position="239"/>
        <end position="296"/>
    </location>
</feature>
<evidence type="ECO:0000256" key="1">
    <source>
        <dbReference type="SAM" id="MobiDB-lite"/>
    </source>
</evidence>
<dbReference type="KEGG" id="lamb:KBB96_07035"/>
<proteinExistence type="predicted"/>
<evidence type="ECO:0000259" key="2">
    <source>
        <dbReference type="SMART" id="SM00421"/>
    </source>
</evidence>
<dbReference type="EMBL" id="CP073100">
    <property type="protein sequence ID" value="QUE52642.1"/>
    <property type="molecule type" value="Genomic_DNA"/>
</dbReference>
<dbReference type="RefSeq" id="WP_211633894.1">
    <property type="nucleotide sequence ID" value="NZ_CP073100.1"/>
</dbReference>
<dbReference type="InterPro" id="IPR036388">
    <property type="entry name" value="WH-like_DNA-bd_sf"/>
</dbReference>
<feature type="compositionally biased region" description="Polar residues" evidence="1">
    <location>
        <begin position="118"/>
        <end position="131"/>
    </location>
</feature>
<evidence type="ECO:0000313" key="3">
    <source>
        <dbReference type="EMBL" id="QUE52642.1"/>
    </source>
</evidence>
<dbReference type="Gene3D" id="1.10.10.10">
    <property type="entry name" value="Winged helix-like DNA-binding domain superfamily/Winged helix DNA-binding domain"/>
    <property type="match status" value="1"/>
</dbReference>
<dbReference type="AlphaFoldDB" id="A0A975J252"/>
<sequence length="303" mass="34465">MLISTLARVGWRLRSPGVMTRRRVSGTGIALAFAAHSCINIAMTDAQRERVHQLWDSLTDFPASETERALEHLMAGIANMIDAGNAYWLGYIRLCAPVPDDPLKGLRPGAGRYLHPTPTHSESARSQTNQWNRRQVNEGYVRAARDVGRFRSFRLRKEMRPAYFEEEFYQTFHAARGFHDQCIVFFPVNDDYESMFNFQRVGVARDFTAAEEAIAAYALRGIKWFHRQVALGYGLLLAEPPLTPIQRQISRLLLTERSEKQIAAEIGRTQGMMHKHITEIFRKFGVTGRAGLMAVWLGKVKVV</sequence>
<dbReference type="Proteomes" id="UP000676169">
    <property type="component" value="Chromosome"/>
</dbReference>